<evidence type="ECO:0000313" key="3">
    <source>
        <dbReference type="Proteomes" id="UP001216674"/>
    </source>
</evidence>
<feature type="chain" id="PRO_5045961789" description="Thioredoxin domain-containing protein" evidence="1">
    <location>
        <begin position="24"/>
        <end position="155"/>
    </location>
</feature>
<protein>
    <recommendedName>
        <fullName evidence="4">Thioredoxin domain-containing protein</fullName>
    </recommendedName>
</protein>
<evidence type="ECO:0008006" key="4">
    <source>
        <dbReference type="Google" id="ProtNLM"/>
    </source>
</evidence>
<organism evidence="2 3">
    <name type="scientific">Cupriavidus basilensis</name>
    <dbReference type="NCBI Taxonomy" id="68895"/>
    <lineage>
        <taxon>Bacteria</taxon>
        <taxon>Pseudomonadati</taxon>
        <taxon>Pseudomonadota</taxon>
        <taxon>Betaproteobacteria</taxon>
        <taxon>Burkholderiales</taxon>
        <taxon>Burkholderiaceae</taxon>
        <taxon>Cupriavidus</taxon>
    </lineage>
</organism>
<sequence>MEKRTFILSAPAFLIAPSLPATADSVFHATKDSRVTLLYLGQVSCPACRGYEAEYFGRMNRMATSFPEFREIDYLKLSMGSGKATVSAWQLPDHLKWIATETRGGESPIKNNYGTPFFVGVVDREVWAQGPAVSGLEGDVIPALRRAVLERSGRI</sequence>
<evidence type="ECO:0000313" key="2">
    <source>
        <dbReference type="EMBL" id="MDF3831539.1"/>
    </source>
</evidence>
<dbReference type="EMBL" id="JARJLM010000013">
    <property type="protein sequence ID" value="MDF3831539.1"/>
    <property type="molecule type" value="Genomic_DNA"/>
</dbReference>
<dbReference type="Proteomes" id="UP001216674">
    <property type="component" value="Unassembled WGS sequence"/>
</dbReference>
<reference evidence="2 3" key="1">
    <citation type="submission" date="2023-03" db="EMBL/GenBank/DDBJ databases">
        <title>Draft assemblies of triclosan tolerant bacteria isolated from returned activated sludge.</title>
        <authorList>
            <person name="Van Hamelsveld S."/>
        </authorList>
    </citation>
    <scope>NUCLEOTIDE SEQUENCE [LARGE SCALE GENOMIC DNA]</scope>
    <source>
        <strain evidence="2 3">GW210010_S58</strain>
    </source>
</reference>
<gene>
    <name evidence="2" type="ORF">P3W85_00975</name>
</gene>
<evidence type="ECO:0000256" key="1">
    <source>
        <dbReference type="SAM" id="SignalP"/>
    </source>
</evidence>
<keyword evidence="3" id="KW-1185">Reference proteome</keyword>
<feature type="signal peptide" evidence="1">
    <location>
        <begin position="1"/>
        <end position="23"/>
    </location>
</feature>
<proteinExistence type="predicted"/>
<keyword evidence="1" id="KW-0732">Signal</keyword>
<name>A0ABT6AG07_9BURK</name>
<dbReference type="RefSeq" id="WP_276263390.1">
    <property type="nucleotide sequence ID" value="NZ_JARJLM010000013.1"/>
</dbReference>
<accession>A0ABT6AG07</accession>
<comment type="caution">
    <text evidence="2">The sequence shown here is derived from an EMBL/GenBank/DDBJ whole genome shotgun (WGS) entry which is preliminary data.</text>
</comment>